<dbReference type="AlphaFoldDB" id="A0A379IFD7"/>
<name>A0A379IFD7_PSEFL</name>
<dbReference type="InterPro" id="IPR021561">
    <property type="entry name" value="AbiEi_3"/>
</dbReference>
<evidence type="ECO:0000259" key="1">
    <source>
        <dbReference type="Pfam" id="PF17194"/>
    </source>
</evidence>
<reference evidence="2 3" key="1">
    <citation type="submission" date="2018-06" db="EMBL/GenBank/DDBJ databases">
        <authorList>
            <consortium name="Pathogen Informatics"/>
            <person name="Doyle S."/>
        </authorList>
    </citation>
    <scope>NUCLEOTIDE SEQUENCE [LARGE SCALE GENOMIC DNA]</scope>
    <source>
        <strain evidence="2 3">NCTC10392</strain>
    </source>
</reference>
<evidence type="ECO:0000313" key="2">
    <source>
        <dbReference type="EMBL" id="SUD31446.1"/>
    </source>
</evidence>
<dbReference type="InterPro" id="IPR033455">
    <property type="entry name" value="AbiEi_3_N"/>
</dbReference>
<feature type="domain" description="Transcriptional regulator AbiEi antitoxin N-terminal" evidence="1">
    <location>
        <begin position="31"/>
        <end position="119"/>
    </location>
</feature>
<gene>
    <name evidence="2" type="ORF">NCTC10392_03376</name>
</gene>
<sequence length="276" mass="30978">MRLFFTQDVCPTLFDDWIVCYFYGMDKNSRHQVIKRLQAELPRGAPFDLSILDQFGVSPQLAAHYAEGGWLVRLAQGIYAFPNDEFGVHKAVLFLQSRVPGLHVGGKSALAMQGVRHNLGGRETLVLWGDARFSLPAWFTGRFPARYVNARLFDWPDAGLAEKTLTTPPSLPDGLRVSVPERASLELLYETGVKQSLEEARNLFDGLRSPRKELLGQLLSCCTSVKAVRLFLTWARETNIVDVDTLLAQHPVRMGSAKRWMSRLDDGTLLSLKPYG</sequence>
<dbReference type="Pfam" id="PF17194">
    <property type="entry name" value="AbiEi_3_N"/>
    <property type="match status" value="1"/>
</dbReference>
<dbReference type="EMBL" id="UGUS01000002">
    <property type="protein sequence ID" value="SUD31446.1"/>
    <property type="molecule type" value="Genomic_DNA"/>
</dbReference>
<organism evidence="2 3">
    <name type="scientific">Pseudomonas fluorescens</name>
    <dbReference type="NCBI Taxonomy" id="294"/>
    <lineage>
        <taxon>Bacteria</taxon>
        <taxon>Pseudomonadati</taxon>
        <taxon>Pseudomonadota</taxon>
        <taxon>Gammaproteobacteria</taxon>
        <taxon>Pseudomonadales</taxon>
        <taxon>Pseudomonadaceae</taxon>
        <taxon>Pseudomonas</taxon>
    </lineage>
</organism>
<dbReference type="Proteomes" id="UP000255125">
    <property type="component" value="Unassembled WGS sequence"/>
</dbReference>
<dbReference type="Pfam" id="PF11459">
    <property type="entry name" value="AbiEi_3"/>
    <property type="match status" value="1"/>
</dbReference>
<protein>
    <submittedName>
        <fullName evidence="2">Protein of unknwon function (DUF2893)</fullName>
    </submittedName>
</protein>
<proteinExistence type="predicted"/>
<accession>A0A379IFD7</accession>
<evidence type="ECO:0000313" key="3">
    <source>
        <dbReference type="Proteomes" id="UP000255125"/>
    </source>
</evidence>